<dbReference type="Proteomes" id="UP000237271">
    <property type="component" value="Unassembled WGS sequence"/>
</dbReference>
<comment type="caution">
    <text evidence="2">The sequence shown here is derived from an EMBL/GenBank/DDBJ whole genome shotgun (WGS) entry which is preliminary data.</text>
</comment>
<keyword evidence="3" id="KW-1185">Reference proteome</keyword>
<gene>
    <name evidence="2" type="ORF">PHPALM_11180</name>
</gene>
<accession>A0A2P4Y2U9</accession>
<dbReference type="EMBL" id="NCKW01006174">
    <property type="protein sequence ID" value="POM72155.1"/>
    <property type="molecule type" value="Genomic_DNA"/>
</dbReference>
<feature type="compositionally biased region" description="Basic and acidic residues" evidence="1">
    <location>
        <begin position="97"/>
        <end position="106"/>
    </location>
</feature>
<evidence type="ECO:0000313" key="2">
    <source>
        <dbReference type="EMBL" id="POM72155.1"/>
    </source>
</evidence>
<name>A0A2P4Y2U9_9STRA</name>
<evidence type="ECO:0000256" key="1">
    <source>
        <dbReference type="SAM" id="MobiDB-lite"/>
    </source>
</evidence>
<dbReference type="AlphaFoldDB" id="A0A2P4Y2U9"/>
<reference evidence="2 3" key="1">
    <citation type="journal article" date="2017" name="Genome Biol. Evol.">
        <title>Phytophthora megakarya and P. palmivora, closely related causal agents of cacao black pod rot, underwent increases in genome sizes and gene numbers by different mechanisms.</title>
        <authorList>
            <person name="Ali S.S."/>
            <person name="Shao J."/>
            <person name="Lary D.J."/>
            <person name="Kronmiller B."/>
            <person name="Shen D."/>
            <person name="Strem M.D."/>
            <person name="Amoako-Attah I."/>
            <person name="Akrofi A.Y."/>
            <person name="Begoude B.A."/>
            <person name="Ten Hoopen G.M."/>
            <person name="Coulibaly K."/>
            <person name="Kebe B.I."/>
            <person name="Melnick R.L."/>
            <person name="Guiltinan M.J."/>
            <person name="Tyler B.M."/>
            <person name="Meinhardt L.W."/>
            <person name="Bailey B.A."/>
        </authorList>
    </citation>
    <scope>NUCLEOTIDE SEQUENCE [LARGE SCALE GENOMIC DNA]</scope>
    <source>
        <strain evidence="3">sbr112.9</strain>
    </source>
</reference>
<proteinExistence type="predicted"/>
<evidence type="ECO:0000313" key="3">
    <source>
        <dbReference type="Proteomes" id="UP000237271"/>
    </source>
</evidence>
<organism evidence="2 3">
    <name type="scientific">Phytophthora palmivora</name>
    <dbReference type="NCBI Taxonomy" id="4796"/>
    <lineage>
        <taxon>Eukaryota</taxon>
        <taxon>Sar</taxon>
        <taxon>Stramenopiles</taxon>
        <taxon>Oomycota</taxon>
        <taxon>Peronosporomycetes</taxon>
        <taxon>Peronosporales</taxon>
        <taxon>Peronosporaceae</taxon>
        <taxon>Phytophthora</taxon>
    </lineage>
</organism>
<sequence length="125" mass="13539">MVPRRVEETEKIESAACVSSVGNRVPRGVKKTSTRAGVSLNTSRVDNKVLKKSQTSIEDLDSPAATGGDVLEGFTKQRATRLDSEILKNPENPAHPLVKEYSDVVSKHPPSQPPPDREFGTSLTS</sequence>
<feature type="region of interest" description="Disordered" evidence="1">
    <location>
        <begin position="82"/>
        <end position="125"/>
    </location>
</feature>
<protein>
    <submittedName>
        <fullName evidence="2">Pol protein</fullName>
    </submittedName>
</protein>